<sequence length="171" mass="18014">MKSNQERSNECLPPKKREILALEEKAVVVAAASESQRGENLAWLASVASSQNSGGQHDGPLHKPLHSSTEYSSCSSSSSSSLSRVAMSGAALTPLPTIYSSPLSQPAGTIQYTQLPPNVQFISQAYGGPYAGYISSQLISPTATSAPVQRPHLEAYGTTVVSQASKGDQRH</sequence>
<evidence type="ECO:0000259" key="2">
    <source>
        <dbReference type="Pfam" id="PF12547"/>
    </source>
</evidence>
<dbReference type="Proteomes" id="UP001221898">
    <property type="component" value="Unassembled WGS sequence"/>
</dbReference>
<evidence type="ECO:0000313" key="3">
    <source>
        <dbReference type="EMBL" id="KAJ8415797.1"/>
    </source>
</evidence>
<dbReference type="Pfam" id="PF12547">
    <property type="entry name" value="ATXN-1_C"/>
    <property type="match status" value="1"/>
</dbReference>
<gene>
    <name evidence="3" type="ORF">AAFF_G00403540</name>
</gene>
<dbReference type="AlphaFoldDB" id="A0AAD7X0B2"/>
<accession>A0AAD7X0B2</accession>
<keyword evidence="4" id="KW-1185">Reference proteome</keyword>
<dbReference type="EMBL" id="JAINUG010000008">
    <property type="protein sequence ID" value="KAJ8415797.1"/>
    <property type="molecule type" value="Genomic_DNA"/>
</dbReference>
<comment type="caution">
    <text evidence="3">The sequence shown here is derived from an EMBL/GenBank/DDBJ whole genome shotgun (WGS) entry which is preliminary data.</text>
</comment>
<reference evidence="3" key="1">
    <citation type="journal article" date="2023" name="Science">
        <title>Genome structures resolve the early diversification of teleost fishes.</title>
        <authorList>
            <person name="Parey E."/>
            <person name="Louis A."/>
            <person name="Montfort J."/>
            <person name="Bouchez O."/>
            <person name="Roques C."/>
            <person name="Iampietro C."/>
            <person name="Lluch J."/>
            <person name="Castinel A."/>
            <person name="Donnadieu C."/>
            <person name="Desvignes T."/>
            <person name="Floi Bucao C."/>
            <person name="Jouanno E."/>
            <person name="Wen M."/>
            <person name="Mejri S."/>
            <person name="Dirks R."/>
            <person name="Jansen H."/>
            <person name="Henkel C."/>
            <person name="Chen W.J."/>
            <person name="Zahm M."/>
            <person name="Cabau C."/>
            <person name="Klopp C."/>
            <person name="Thompson A.W."/>
            <person name="Robinson-Rechavi M."/>
            <person name="Braasch I."/>
            <person name="Lecointre G."/>
            <person name="Bobe J."/>
            <person name="Postlethwait J.H."/>
            <person name="Berthelot C."/>
            <person name="Roest Crollius H."/>
            <person name="Guiguen Y."/>
        </authorList>
    </citation>
    <scope>NUCLEOTIDE SEQUENCE</scope>
    <source>
        <strain evidence="3">NC1722</strain>
    </source>
</reference>
<protein>
    <recommendedName>
        <fullName evidence="2">Ataxin-1 N-terminal domain-containing protein</fullName>
    </recommendedName>
</protein>
<evidence type="ECO:0000256" key="1">
    <source>
        <dbReference type="SAM" id="MobiDB-lite"/>
    </source>
</evidence>
<dbReference type="InterPro" id="IPR043404">
    <property type="entry name" value="ATAXIN1-like"/>
</dbReference>
<dbReference type="PANTHER" id="PTHR13392:SF5">
    <property type="entry name" value="ATAXIN-1"/>
    <property type="match status" value="1"/>
</dbReference>
<organism evidence="3 4">
    <name type="scientific">Aldrovandia affinis</name>
    <dbReference type="NCBI Taxonomy" id="143900"/>
    <lineage>
        <taxon>Eukaryota</taxon>
        <taxon>Metazoa</taxon>
        <taxon>Chordata</taxon>
        <taxon>Craniata</taxon>
        <taxon>Vertebrata</taxon>
        <taxon>Euteleostomi</taxon>
        <taxon>Actinopterygii</taxon>
        <taxon>Neopterygii</taxon>
        <taxon>Teleostei</taxon>
        <taxon>Notacanthiformes</taxon>
        <taxon>Halosauridae</taxon>
        <taxon>Aldrovandia</taxon>
    </lineage>
</organism>
<dbReference type="GO" id="GO:0000122">
    <property type="term" value="P:negative regulation of transcription by RNA polymerase II"/>
    <property type="evidence" value="ECO:0007669"/>
    <property type="project" value="TreeGrafter"/>
</dbReference>
<dbReference type="GO" id="GO:0005634">
    <property type="term" value="C:nucleus"/>
    <property type="evidence" value="ECO:0007669"/>
    <property type="project" value="TreeGrafter"/>
</dbReference>
<feature type="non-terminal residue" evidence="3">
    <location>
        <position position="171"/>
    </location>
</feature>
<feature type="compositionally biased region" description="Low complexity" evidence="1">
    <location>
        <begin position="67"/>
        <end position="80"/>
    </location>
</feature>
<dbReference type="InterPro" id="IPR020997">
    <property type="entry name" value="Ataxin-1_N"/>
</dbReference>
<feature type="region of interest" description="Disordered" evidence="1">
    <location>
        <begin position="48"/>
        <end position="80"/>
    </location>
</feature>
<feature type="domain" description="Ataxin-1 N-terminal" evidence="2">
    <location>
        <begin position="1"/>
        <end position="169"/>
    </location>
</feature>
<name>A0AAD7X0B2_9TELE</name>
<dbReference type="PANTHER" id="PTHR13392">
    <property type="entry name" value="ATAXIN 1"/>
    <property type="match status" value="1"/>
</dbReference>
<evidence type="ECO:0000313" key="4">
    <source>
        <dbReference type="Proteomes" id="UP001221898"/>
    </source>
</evidence>
<proteinExistence type="predicted"/>
<dbReference type="GO" id="GO:0007399">
    <property type="term" value="P:nervous system development"/>
    <property type="evidence" value="ECO:0007669"/>
    <property type="project" value="TreeGrafter"/>
</dbReference>